<dbReference type="HOGENOM" id="CLU_3372518_0_0_5"/>
<reference evidence="1 2" key="1">
    <citation type="submission" date="2007-12" db="EMBL/GenBank/DDBJ databases">
        <title>Brucella suis ATCC 23445 whole genome shotgun sequencing project.</title>
        <authorList>
            <person name="Setubal J.C."/>
            <person name="Bowns C."/>
            <person name="Boyle S."/>
            <person name="Crasta O.R."/>
            <person name="Czar M.J."/>
            <person name="Dharmanolla C."/>
            <person name="Gillespie J.J."/>
            <person name="Kenyon R.W."/>
            <person name="Lu J."/>
            <person name="Mane S."/>
            <person name="Mohapatra S."/>
            <person name="Nagrani S."/>
            <person name="Purkayastha A."/>
            <person name="Rajasimha H.K."/>
            <person name="Shallom J.M."/>
            <person name="Shallom S."/>
            <person name="Shukla M."/>
            <person name="Snyder E.E."/>
            <person name="Sobral B.W."/>
            <person name="Wattam A.R."/>
            <person name="Will R."/>
            <person name="Williams K."/>
            <person name="Yoo H."/>
            <person name="Bruce D."/>
            <person name="Detter C."/>
            <person name="Munk C."/>
            <person name="Brettin T.S."/>
        </authorList>
    </citation>
    <scope>NUCLEOTIDE SEQUENCE [LARGE SCALE GENOMIC DNA]</scope>
    <source>
        <strain evidence="2">ATCC 23445 / NCTC 10510</strain>
    </source>
</reference>
<name>B0CGH4_BRUSI</name>
<protein>
    <submittedName>
        <fullName evidence="1">Uncharacterized protein</fullName>
    </submittedName>
</protein>
<evidence type="ECO:0000313" key="2">
    <source>
        <dbReference type="Proteomes" id="UP000008545"/>
    </source>
</evidence>
<dbReference type="Proteomes" id="UP000008545">
    <property type="component" value="Chromosome I"/>
</dbReference>
<dbReference type="KEGG" id="bmt:BSUIS_A1066"/>
<proteinExistence type="predicted"/>
<sequence>MKKAAFQPLFFDYRPLCFLKRKTRFRPTLFASYI</sequence>
<evidence type="ECO:0000313" key="1">
    <source>
        <dbReference type="EMBL" id="ABY38125.1"/>
    </source>
</evidence>
<gene>
    <name evidence="1" type="ordered locus">BSUIS_A1066</name>
</gene>
<organism evidence="1 2">
    <name type="scientific">Brucella suis (strain ATCC 23445 / NCTC 10510)</name>
    <dbReference type="NCBI Taxonomy" id="470137"/>
    <lineage>
        <taxon>Bacteria</taxon>
        <taxon>Pseudomonadati</taxon>
        <taxon>Pseudomonadota</taxon>
        <taxon>Alphaproteobacteria</taxon>
        <taxon>Hyphomicrobiales</taxon>
        <taxon>Brucellaceae</taxon>
        <taxon>Brucella/Ochrobactrum group</taxon>
        <taxon>Brucella</taxon>
    </lineage>
</organism>
<accession>B0CGH4</accession>
<dbReference type="AlphaFoldDB" id="B0CGH4"/>
<dbReference type="EMBL" id="CP000911">
    <property type="protein sequence ID" value="ABY38125.1"/>
    <property type="molecule type" value="Genomic_DNA"/>
</dbReference>